<feature type="transmembrane region" description="Helical" evidence="1">
    <location>
        <begin position="48"/>
        <end position="74"/>
    </location>
</feature>
<evidence type="ECO:0000313" key="3">
    <source>
        <dbReference type="EMBL" id="PJJ78590.1"/>
    </source>
</evidence>
<feature type="domain" description="DUF6984" evidence="2">
    <location>
        <begin position="159"/>
        <end position="259"/>
    </location>
</feature>
<evidence type="ECO:0000256" key="1">
    <source>
        <dbReference type="SAM" id="Phobius"/>
    </source>
</evidence>
<dbReference type="AlphaFoldDB" id="A0A2M9D324"/>
<evidence type="ECO:0000259" key="2">
    <source>
        <dbReference type="Pfam" id="PF22480"/>
    </source>
</evidence>
<comment type="caution">
    <text evidence="3">The sequence shown here is derived from an EMBL/GenBank/DDBJ whole genome shotgun (WGS) entry which is preliminary data.</text>
</comment>
<dbReference type="Proteomes" id="UP000231742">
    <property type="component" value="Unassembled WGS sequence"/>
</dbReference>
<accession>A0A2M9D324</accession>
<keyword evidence="1" id="KW-1133">Transmembrane helix</keyword>
<sequence>MIRGIRRTLNVGPWVVALYGSLFGAVAGAVFALALLSEYWGTESFTRFLPASLFFGIIGGSIVGLVSVAVGLGLRAILSTGDRLNSTTMALGSSTFLLAAALLSTWFMSESLGTTFPTWLPITFAVVGVVWFGFWSRMRSSQAAATQSKFVSPSPESYRSPTEAELRLLRALVERAPRFSGSLVTLSELIVAPMNDGGMGSLAIGPPSLERRFEDQVAEVTFFDVDGMWVSATLNVDQFGELSELDVFKGDFSTLREIPQTFR</sequence>
<dbReference type="InterPro" id="IPR054253">
    <property type="entry name" value="DUF6984"/>
</dbReference>
<keyword evidence="4" id="KW-1185">Reference proteome</keyword>
<reference evidence="3 4" key="1">
    <citation type="submission" date="2017-11" db="EMBL/GenBank/DDBJ databases">
        <title>Genomic Encyclopedia of Archaeal and Bacterial Type Strains, Phase II (KMG-II): From Individual Species to Whole Genera.</title>
        <authorList>
            <person name="Goeker M."/>
        </authorList>
    </citation>
    <scope>NUCLEOTIDE SEQUENCE [LARGE SCALE GENOMIC DNA]</scope>
    <source>
        <strain evidence="3 4">DSM 16400</strain>
    </source>
</reference>
<proteinExistence type="predicted"/>
<feature type="transmembrane region" description="Helical" evidence="1">
    <location>
        <begin position="119"/>
        <end position="135"/>
    </location>
</feature>
<dbReference type="Pfam" id="PF22480">
    <property type="entry name" value="DUF6984"/>
    <property type="match status" value="1"/>
</dbReference>
<protein>
    <recommendedName>
        <fullName evidence="2">DUF6984 domain-containing protein</fullName>
    </recommendedName>
</protein>
<evidence type="ECO:0000313" key="4">
    <source>
        <dbReference type="Proteomes" id="UP000231742"/>
    </source>
</evidence>
<name>A0A2M9D324_9MICO</name>
<keyword evidence="1" id="KW-0472">Membrane</keyword>
<feature type="transmembrane region" description="Helical" evidence="1">
    <location>
        <begin position="12"/>
        <end position="36"/>
    </location>
</feature>
<gene>
    <name evidence="3" type="ORF">CLV85_2166</name>
</gene>
<dbReference type="RefSeq" id="WP_205030374.1">
    <property type="nucleotide sequence ID" value="NZ_BMZU01000002.1"/>
</dbReference>
<feature type="transmembrane region" description="Helical" evidence="1">
    <location>
        <begin position="86"/>
        <end position="107"/>
    </location>
</feature>
<organism evidence="3 4">
    <name type="scientific">Salinibacterium amurskyense</name>
    <dbReference type="NCBI Taxonomy" id="205941"/>
    <lineage>
        <taxon>Bacteria</taxon>
        <taxon>Bacillati</taxon>
        <taxon>Actinomycetota</taxon>
        <taxon>Actinomycetes</taxon>
        <taxon>Micrococcales</taxon>
        <taxon>Microbacteriaceae</taxon>
        <taxon>Salinibacterium</taxon>
    </lineage>
</organism>
<dbReference type="EMBL" id="PGFH01000002">
    <property type="protein sequence ID" value="PJJ78590.1"/>
    <property type="molecule type" value="Genomic_DNA"/>
</dbReference>
<keyword evidence="1" id="KW-0812">Transmembrane</keyword>